<evidence type="ECO:0000256" key="3">
    <source>
        <dbReference type="ARBA" id="ARBA00022527"/>
    </source>
</evidence>
<dbReference type="SMART" id="SM00220">
    <property type="entry name" value="S_TKc"/>
    <property type="match status" value="1"/>
</dbReference>
<dbReference type="PROSITE" id="PS00107">
    <property type="entry name" value="PROTEIN_KINASE_ATP"/>
    <property type="match status" value="1"/>
</dbReference>
<dbReference type="GO" id="GO:0008024">
    <property type="term" value="C:cyclin/CDK positive transcription elongation factor complex"/>
    <property type="evidence" value="ECO:0007669"/>
    <property type="project" value="TreeGrafter"/>
</dbReference>
<organism evidence="13 14">
    <name type="scientific">Entamoeba histolytica KU27</name>
    <dbReference type="NCBI Taxonomy" id="885311"/>
    <lineage>
        <taxon>Eukaryota</taxon>
        <taxon>Amoebozoa</taxon>
        <taxon>Evosea</taxon>
        <taxon>Archamoebae</taxon>
        <taxon>Mastigamoebida</taxon>
        <taxon>Entamoebidae</taxon>
        <taxon>Entamoeba</taxon>
    </lineage>
</organism>
<dbReference type="PANTHER" id="PTHR24056:SF546">
    <property type="entry name" value="CYCLIN-DEPENDENT KINASE 12"/>
    <property type="match status" value="1"/>
</dbReference>
<dbReference type="PROSITE" id="PS00108">
    <property type="entry name" value="PROTEIN_KINASE_ST"/>
    <property type="match status" value="1"/>
</dbReference>
<dbReference type="Gene3D" id="1.10.510.10">
    <property type="entry name" value="Transferase(Phosphotransferase) domain 1"/>
    <property type="match status" value="1"/>
</dbReference>
<comment type="similarity">
    <text evidence="1">Belongs to the protein kinase superfamily. CMGC Ser/Thr protein kinase family. CDC2/CDKX subfamily.</text>
</comment>
<gene>
    <name evidence="13" type="ORF">EHI5A_162530</name>
</gene>
<dbReference type="GO" id="GO:0008353">
    <property type="term" value="F:RNA polymerase II CTD heptapeptide repeat kinase activity"/>
    <property type="evidence" value="ECO:0007669"/>
    <property type="project" value="TreeGrafter"/>
</dbReference>
<proteinExistence type="inferred from homology"/>
<feature type="non-terminal residue" evidence="13">
    <location>
        <position position="338"/>
    </location>
</feature>
<accession>M2REK8</accession>
<dbReference type="InterPro" id="IPR050108">
    <property type="entry name" value="CDK"/>
</dbReference>
<evidence type="ECO:0000256" key="8">
    <source>
        <dbReference type="ARBA" id="ARBA00047811"/>
    </source>
</evidence>
<protein>
    <recommendedName>
        <fullName evidence="2">cyclin-dependent kinase</fullName>
        <ecNumber evidence="2">2.7.11.22</ecNumber>
    </recommendedName>
</protein>
<dbReference type="EC" id="2.7.11.22" evidence="2"/>
<dbReference type="GO" id="GO:0030332">
    <property type="term" value="F:cyclin binding"/>
    <property type="evidence" value="ECO:0007669"/>
    <property type="project" value="TreeGrafter"/>
</dbReference>
<evidence type="ECO:0000256" key="9">
    <source>
        <dbReference type="ARBA" id="ARBA00048367"/>
    </source>
</evidence>
<dbReference type="InterPro" id="IPR000719">
    <property type="entry name" value="Prot_kinase_dom"/>
</dbReference>
<evidence type="ECO:0000259" key="12">
    <source>
        <dbReference type="PROSITE" id="PS50011"/>
    </source>
</evidence>
<dbReference type="CDD" id="cd07840">
    <property type="entry name" value="STKc_CDK9_like"/>
    <property type="match status" value="1"/>
</dbReference>
<keyword evidence="3 11" id="KW-0723">Serine/threonine-protein kinase</keyword>
<dbReference type="OrthoDB" id="28397at2759"/>
<dbReference type="InterPro" id="IPR008271">
    <property type="entry name" value="Ser/Thr_kinase_AS"/>
</dbReference>
<dbReference type="EMBL" id="KB444175">
    <property type="protein sequence ID" value="EMD48003.1"/>
    <property type="molecule type" value="Genomic_DNA"/>
</dbReference>
<dbReference type="PANTHER" id="PTHR24056">
    <property type="entry name" value="CELL DIVISION PROTEIN KINASE"/>
    <property type="match status" value="1"/>
</dbReference>
<dbReference type="GO" id="GO:0032968">
    <property type="term" value="P:positive regulation of transcription elongation by RNA polymerase II"/>
    <property type="evidence" value="ECO:0007669"/>
    <property type="project" value="TreeGrafter"/>
</dbReference>
<evidence type="ECO:0000313" key="14">
    <source>
        <dbReference type="Proteomes" id="UP000011755"/>
    </source>
</evidence>
<dbReference type="Pfam" id="PF00069">
    <property type="entry name" value="Pkinase"/>
    <property type="match status" value="1"/>
</dbReference>
<dbReference type="InterPro" id="IPR011009">
    <property type="entry name" value="Kinase-like_dom_sf"/>
</dbReference>
<keyword evidence="6 13" id="KW-0418">Kinase</keyword>
<comment type="catalytic activity">
    <reaction evidence="8">
        <text>L-threonyl-[protein] + ATP = O-phospho-L-threonyl-[protein] + ADP + H(+)</text>
        <dbReference type="Rhea" id="RHEA:46608"/>
        <dbReference type="Rhea" id="RHEA-COMP:11060"/>
        <dbReference type="Rhea" id="RHEA-COMP:11605"/>
        <dbReference type="ChEBI" id="CHEBI:15378"/>
        <dbReference type="ChEBI" id="CHEBI:30013"/>
        <dbReference type="ChEBI" id="CHEBI:30616"/>
        <dbReference type="ChEBI" id="CHEBI:61977"/>
        <dbReference type="ChEBI" id="CHEBI:456216"/>
        <dbReference type="EC" id="2.7.11.22"/>
    </reaction>
</comment>
<keyword evidence="5 10" id="KW-0547">Nucleotide-binding</keyword>
<keyword evidence="7 10" id="KW-0067">ATP-binding</keyword>
<dbReference type="FunFam" id="1.10.510.10:FF:001022">
    <property type="entry name" value="Cyclin-dependent kinase C-1, putative"/>
    <property type="match status" value="1"/>
</dbReference>
<evidence type="ECO:0000256" key="1">
    <source>
        <dbReference type="ARBA" id="ARBA00006485"/>
    </source>
</evidence>
<evidence type="ECO:0000256" key="4">
    <source>
        <dbReference type="ARBA" id="ARBA00022679"/>
    </source>
</evidence>
<dbReference type="PROSITE" id="PS50011">
    <property type="entry name" value="PROTEIN_KINASE_DOM"/>
    <property type="match status" value="1"/>
</dbReference>
<sequence>REEMMNIKDFDIQFELGSGTYSTVYYGKNNKTGEIVALKEMKEFRENCGFAQTTARELKILQQLKHQNIVRLYGVTTSEKYCEGEGNIFLIFEYMPHDLQSLLYSTSTTSLLSIGQLKGYMKQLLIGIQYLHSIGIVHRDLKPSNLLINNEGYLKIADFGLARPITYRECNYNVITLNYRPPELLLGCTLYGSEIDMWSIGCIIFECFIKRPPFQAATEAELLAQIYSICGSPNPNIASQYKFWKNLMPNQSYPNRLNDFLSQCQCNQNLSILLQNLLNVNPLERLSADKALHSSFFTSYPFPFFPWQMVKFQSTLETHIISMSPATPIDSPPLIQFV</sequence>
<feature type="binding site" evidence="10">
    <location>
        <position position="39"/>
    </location>
    <ligand>
        <name>ATP</name>
        <dbReference type="ChEBI" id="CHEBI:30616"/>
    </ligand>
</feature>
<evidence type="ECO:0000256" key="2">
    <source>
        <dbReference type="ARBA" id="ARBA00012425"/>
    </source>
</evidence>
<reference evidence="13 14" key="1">
    <citation type="submission" date="2013-02" db="EMBL/GenBank/DDBJ databases">
        <authorList>
            <person name="Hannick L."/>
            <person name="Zafar N."/>
            <person name="Lorenzi H."/>
            <person name="Ali I.A."/>
            <person name="Petri W.P."/>
            <person name="Caler E."/>
        </authorList>
    </citation>
    <scope>NUCLEOTIDE SEQUENCE [LARGE SCALE GENOMIC DNA]</scope>
    <source>
        <strain evidence="13 14">KU27</strain>
    </source>
</reference>
<dbReference type="GO" id="GO:0005524">
    <property type="term" value="F:ATP binding"/>
    <property type="evidence" value="ECO:0007669"/>
    <property type="project" value="UniProtKB-UniRule"/>
</dbReference>
<dbReference type="SUPFAM" id="SSF56112">
    <property type="entry name" value="Protein kinase-like (PK-like)"/>
    <property type="match status" value="1"/>
</dbReference>
<dbReference type="InterPro" id="IPR017441">
    <property type="entry name" value="Protein_kinase_ATP_BS"/>
</dbReference>
<evidence type="ECO:0000256" key="5">
    <source>
        <dbReference type="ARBA" id="ARBA00022741"/>
    </source>
</evidence>
<name>M2REK8_ENTHI</name>
<evidence type="ECO:0000313" key="13">
    <source>
        <dbReference type="EMBL" id="EMD48003.1"/>
    </source>
</evidence>
<feature type="domain" description="Protein kinase" evidence="12">
    <location>
        <begin position="10"/>
        <end position="297"/>
    </location>
</feature>
<dbReference type="VEuPathDB" id="AmoebaDB:EHI5A_162530"/>
<keyword evidence="4" id="KW-0808">Transferase</keyword>
<evidence type="ECO:0000256" key="6">
    <source>
        <dbReference type="ARBA" id="ARBA00022777"/>
    </source>
</evidence>
<evidence type="ECO:0000256" key="10">
    <source>
        <dbReference type="PROSITE-ProRule" id="PRU10141"/>
    </source>
</evidence>
<comment type="catalytic activity">
    <reaction evidence="9">
        <text>L-seryl-[protein] + ATP = O-phospho-L-seryl-[protein] + ADP + H(+)</text>
        <dbReference type="Rhea" id="RHEA:17989"/>
        <dbReference type="Rhea" id="RHEA-COMP:9863"/>
        <dbReference type="Rhea" id="RHEA-COMP:11604"/>
        <dbReference type="ChEBI" id="CHEBI:15378"/>
        <dbReference type="ChEBI" id="CHEBI:29999"/>
        <dbReference type="ChEBI" id="CHEBI:30616"/>
        <dbReference type="ChEBI" id="CHEBI:83421"/>
        <dbReference type="ChEBI" id="CHEBI:456216"/>
        <dbReference type="EC" id="2.7.11.22"/>
    </reaction>
</comment>
<dbReference type="GO" id="GO:0004693">
    <property type="term" value="F:cyclin-dependent protein serine/threonine kinase activity"/>
    <property type="evidence" value="ECO:0007669"/>
    <property type="project" value="UniProtKB-EC"/>
</dbReference>
<evidence type="ECO:0000256" key="7">
    <source>
        <dbReference type="ARBA" id="ARBA00022840"/>
    </source>
</evidence>
<dbReference type="Gene3D" id="3.30.200.20">
    <property type="entry name" value="Phosphorylase Kinase, domain 1"/>
    <property type="match status" value="1"/>
</dbReference>
<evidence type="ECO:0000256" key="11">
    <source>
        <dbReference type="RuleBase" id="RU000304"/>
    </source>
</evidence>
<dbReference type="Proteomes" id="UP000011755">
    <property type="component" value="Unassembled WGS sequence"/>
</dbReference>
<dbReference type="AlphaFoldDB" id="M2REK8"/>